<evidence type="ECO:0000313" key="4">
    <source>
        <dbReference type="Proteomes" id="UP001620645"/>
    </source>
</evidence>
<protein>
    <recommendedName>
        <fullName evidence="5">CCHC-type domain-containing protein</fullName>
    </recommendedName>
</protein>
<comment type="caution">
    <text evidence="3">The sequence shown here is derived from an EMBL/GenBank/DDBJ whole genome shotgun (WGS) entry which is preliminary data.</text>
</comment>
<gene>
    <name evidence="3" type="ORF">niasHS_016689</name>
</gene>
<organism evidence="3 4">
    <name type="scientific">Heterodera schachtii</name>
    <name type="common">Sugarbeet cyst nematode worm</name>
    <name type="synonym">Tylenchus schachtii</name>
    <dbReference type="NCBI Taxonomy" id="97005"/>
    <lineage>
        <taxon>Eukaryota</taxon>
        <taxon>Metazoa</taxon>
        <taxon>Ecdysozoa</taxon>
        <taxon>Nematoda</taxon>
        <taxon>Chromadorea</taxon>
        <taxon>Rhabditida</taxon>
        <taxon>Tylenchina</taxon>
        <taxon>Tylenchomorpha</taxon>
        <taxon>Tylenchoidea</taxon>
        <taxon>Heteroderidae</taxon>
        <taxon>Heteroderinae</taxon>
        <taxon>Heterodera</taxon>
    </lineage>
</organism>
<evidence type="ECO:0000256" key="2">
    <source>
        <dbReference type="SAM" id="MobiDB-lite"/>
    </source>
</evidence>
<keyword evidence="1" id="KW-0175">Coiled coil</keyword>
<dbReference type="AlphaFoldDB" id="A0ABD2I0T7"/>
<evidence type="ECO:0000256" key="1">
    <source>
        <dbReference type="SAM" id="Coils"/>
    </source>
</evidence>
<feature type="compositionally biased region" description="Basic residues" evidence="2">
    <location>
        <begin position="47"/>
        <end position="57"/>
    </location>
</feature>
<evidence type="ECO:0008006" key="5">
    <source>
        <dbReference type="Google" id="ProtNLM"/>
    </source>
</evidence>
<feature type="region of interest" description="Disordered" evidence="2">
    <location>
        <begin position="1"/>
        <end position="57"/>
    </location>
</feature>
<dbReference type="Proteomes" id="UP001620645">
    <property type="component" value="Unassembled WGS sequence"/>
</dbReference>
<sequence>MRPGLRPIKKNLRVSPPSLPSTDCHPPPLVIKEEDEEETEAVPPPPHYHHHQQNHHHHDLLLNGKTVHGDDGGVVVDGFKVDMDIRHHHHHLTHMHHHYQQQQQHLKTGNTRDKVNSLGICLNCGRHGHNLFQCRWERISDDELQKKLRDAKQKLQRQELDKQELKCKADKHPLRFRDQ</sequence>
<name>A0ABD2I0T7_HETSC</name>
<proteinExistence type="predicted"/>
<reference evidence="3 4" key="1">
    <citation type="submission" date="2024-10" db="EMBL/GenBank/DDBJ databases">
        <authorList>
            <person name="Kim D."/>
        </authorList>
    </citation>
    <scope>NUCLEOTIDE SEQUENCE [LARGE SCALE GENOMIC DNA]</scope>
    <source>
        <strain evidence="3">Taebaek</strain>
    </source>
</reference>
<dbReference type="EMBL" id="JBICCN010000391">
    <property type="protein sequence ID" value="KAL3071405.1"/>
    <property type="molecule type" value="Genomic_DNA"/>
</dbReference>
<evidence type="ECO:0000313" key="3">
    <source>
        <dbReference type="EMBL" id="KAL3071405.1"/>
    </source>
</evidence>
<feature type="coiled-coil region" evidence="1">
    <location>
        <begin position="141"/>
        <end position="168"/>
    </location>
</feature>
<keyword evidence="4" id="KW-1185">Reference proteome</keyword>
<accession>A0ABD2I0T7</accession>